<protein>
    <recommendedName>
        <fullName evidence="1">RSE1/DDB1/CPSF1 first beta-propeller domain-containing protein</fullName>
    </recommendedName>
</protein>
<evidence type="ECO:0000313" key="2">
    <source>
        <dbReference type="EMBL" id="CDO56386.1"/>
    </source>
</evidence>
<dbReference type="InterPro" id="IPR015943">
    <property type="entry name" value="WD40/YVTN_repeat-like_dom_sf"/>
</dbReference>
<evidence type="ECO:0000313" key="3">
    <source>
        <dbReference type="Proteomes" id="UP000242525"/>
    </source>
</evidence>
<feature type="domain" description="RSE1/DDB1/CPSF1 first beta-propeller" evidence="1">
    <location>
        <begin position="50"/>
        <end position="392"/>
    </location>
</feature>
<dbReference type="InterPro" id="IPR018846">
    <property type="entry name" value="Beta-prop_RSE1/DDB1/CPSF1_1st"/>
</dbReference>
<reference evidence="2" key="1">
    <citation type="submission" date="2014-03" db="EMBL/GenBank/DDBJ databases">
        <authorList>
            <person name="Casaregola S."/>
        </authorList>
    </citation>
    <scope>NUCLEOTIDE SEQUENCE [LARGE SCALE GENOMIC DNA]</scope>
    <source>
        <strain evidence="2">CLIB 918</strain>
    </source>
</reference>
<dbReference type="OrthoDB" id="433457at2759"/>
<dbReference type="Pfam" id="PF10433">
    <property type="entry name" value="Beta-prop_RSE1_1st"/>
    <property type="match status" value="1"/>
</dbReference>
<sequence>MNPPANHNAKNNDNGYGVEEAYLLHQLSTPTSVLFSVADFIIQPAHVKSAHRDLVIARSRSLEIYSYQNSSYVLSFIIPLNSQITALDTVHIYPNQPKSLVYILDDHKCYIVHYSSNDFETVISFATGMEKGPVAAQFGPFLKTNSHSRLLVLHTVQGFLHVVTFSLSSNTTSSEKSKTPAFKHHYLSVPFWDITSIELINPGNNRQTAEKSPTLAISFTKPNKASTLRIYSLDENYNLQLSDSEPISLSRPKSLVLPLQYPGFGFLVVNNSQMNYYTIKNSSLNGHKKKKHGSSTFTAKANLEQTIDLPNKTYISYYFYIIKDRVHLILGSRERSIHLITIKRKSSNTVFKIETQLTLEIPFTQLVYCGPREVFVCNNNGASALLSIDIPSKRYKILKRFETIGPIFDYTQCEKDMPFYTCSTNGHNSNITRFFAGQVMETLSSFQCQPKAQNIWYDENSGNLVLSYFDSTDTIPLCDSQSILTVPFTASSTLAYANFTSYHIQVTPHAVFQQDLCSGMIEDVKTDSVQAFITNQFVCVSTYKSVFLYTHTLELVFEYTVSENIHDILCNEKYLVISLWQSDKQVIFRISDLVKQMKNLSFSVLRNPSPFFVIPIKAFYKPVWLEDLTISDSEKLQLKEKHSPSFHLLSSIMGTQQSMTYIVRYFSNGALTIVCLDDSVPESMIMQYATDHAKFLEIQSRLPLNLFYSDGVVYCLGETSYCVNLCDKFWTGMIQELSLDLHCPTFCQSIKIGSEGQSIYVFGNNAGDLILTNPFPNRKSLVYRQKYFSGVATKIKSSSDSKFVVSLVTKVSGTVATQSVSVNEGSSLEILDTLSFNTHENVIDIGIFWVSFDKENDLHFLVLCELFDPAMPKSKAVMLYCKFNISSPKIKVLVREYFPEVPVYLETCNSPYATTVSKISESKRLVFNLYWSNIKKTYTISDQKPITLTSQSLPDYDIVEYTEVDSLGRSILNGTFTSQDDVPFAVLNNAGKRYVLASSTSSKETDDYYTYEGHEPFTPPPFIYQHISEQITKVVSLHGSSFVEASPYLTPKSIITTVSGALYVLFSVSIESSILADLPRFGSLVTFHEKEGDSKGSRIAVIEGQNLAAADAGVFNNPQVDDLLNSKFLGSFITYFGLDTI</sequence>
<accession>A0A0J9XG67</accession>
<organism evidence="2 3">
    <name type="scientific">Geotrichum candidum</name>
    <name type="common">Oospora lactis</name>
    <name type="synonym">Dipodascus geotrichum</name>
    <dbReference type="NCBI Taxonomy" id="1173061"/>
    <lineage>
        <taxon>Eukaryota</taxon>
        <taxon>Fungi</taxon>
        <taxon>Dikarya</taxon>
        <taxon>Ascomycota</taxon>
        <taxon>Saccharomycotina</taxon>
        <taxon>Dipodascomycetes</taxon>
        <taxon>Dipodascales</taxon>
        <taxon>Dipodascaceae</taxon>
        <taxon>Geotrichum</taxon>
    </lineage>
</organism>
<comment type="caution">
    <text evidence="2">The sequence shown here is derived from an EMBL/GenBank/DDBJ whole genome shotgun (WGS) entry which is preliminary data.</text>
</comment>
<dbReference type="Proteomes" id="UP000242525">
    <property type="component" value="Unassembled WGS sequence"/>
</dbReference>
<name>A0A0J9XG67_GEOCN</name>
<keyword evidence="3" id="KW-1185">Reference proteome</keyword>
<dbReference type="Gene3D" id="2.130.10.10">
    <property type="entry name" value="YVTN repeat-like/Quinoprotein amine dehydrogenase"/>
    <property type="match status" value="1"/>
</dbReference>
<proteinExistence type="predicted"/>
<dbReference type="AlphaFoldDB" id="A0A0J9XG67"/>
<dbReference type="EMBL" id="CCBN010000015">
    <property type="protein sequence ID" value="CDO56386.1"/>
    <property type="molecule type" value="Genomic_DNA"/>
</dbReference>
<evidence type="ECO:0000259" key="1">
    <source>
        <dbReference type="Pfam" id="PF10433"/>
    </source>
</evidence>
<gene>
    <name evidence="2" type="ORF">BN980_GECA15s00505g</name>
</gene>